<sequence length="129" mass="13597">MMHRNLSLLIAAGTAATTIALAGPASAAPAGGVLGPIGYSAVPAPGCSILEEVQVQTDGHEWMRWETNPTSPYCEVDLVDNGVTKATWTIKNNVHYTSAWYYDGPGHSEKICAISTIRTRPVSGCGPLN</sequence>
<keyword evidence="1" id="KW-0732">Signal</keyword>
<evidence type="ECO:0000256" key="1">
    <source>
        <dbReference type="SAM" id="SignalP"/>
    </source>
</evidence>
<evidence type="ECO:0000313" key="2">
    <source>
        <dbReference type="EMBL" id="QFZ72915.1"/>
    </source>
</evidence>
<gene>
    <name evidence="2" type="ORF">GFH48_06210</name>
</gene>
<protein>
    <recommendedName>
        <fullName evidence="4">Secreted protein</fullName>
    </recommendedName>
</protein>
<keyword evidence="3" id="KW-1185">Reference proteome</keyword>
<accession>A0A5Q0L742</accession>
<dbReference type="EMBL" id="CP045643">
    <property type="protein sequence ID" value="QFZ72915.1"/>
    <property type="molecule type" value="Genomic_DNA"/>
</dbReference>
<evidence type="ECO:0008006" key="4">
    <source>
        <dbReference type="Google" id="ProtNLM"/>
    </source>
</evidence>
<evidence type="ECO:0000313" key="3">
    <source>
        <dbReference type="Proteomes" id="UP000326179"/>
    </source>
</evidence>
<feature type="signal peptide" evidence="1">
    <location>
        <begin position="1"/>
        <end position="27"/>
    </location>
</feature>
<proteinExistence type="predicted"/>
<dbReference type="AlphaFoldDB" id="A0A5Q0L742"/>
<dbReference type="Proteomes" id="UP000326179">
    <property type="component" value="Chromosome"/>
</dbReference>
<feature type="chain" id="PRO_5024992532" description="Secreted protein" evidence="1">
    <location>
        <begin position="28"/>
        <end position="129"/>
    </location>
</feature>
<dbReference type="KEGG" id="sfy:GFH48_06210"/>
<reference evidence="2 3" key="1">
    <citation type="submission" date="2019-10" db="EMBL/GenBank/DDBJ databases">
        <title>A novel species.</title>
        <authorList>
            <person name="Gao J."/>
        </authorList>
    </citation>
    <scope>NUCLEOTIDE SEQUENCE [LARGE SCALE GENOMIC DNA]</scope>
    <source>
        <strain evidence="2 3">QMT-28</strain>
    </source>
</reference>
<name>A0A5Q0L742_9ACTN</name>
<dbReference type="RefSeq" id="WP_153287281.1">
    <property type="nucleotide sequence ID" value="NZ_CP045643.1"/>
</dbReference>
<organism evidence="2 3">
    <name type="scientific">Streptomyces fagopyri</name>
    <dbReference type="NCBI Taxonomy" id="2662397"/>
    <lineage>
        <taxon>Bacteria</taxon>
        <taxon>Bacillati</taxon>
        <taxon>Actinomycetota</taxon>
        <taxon>Actinomycetes</taxon>
        <taxon>Kitasatosporales</taxon>
        <taxon>Streptomycetaceae</taxon>
        <taxon>Streptomyces</taxon>
    </lineage>
</organism>